<evidence type="ECO:0008006" key="4">
    <source>
        <dbReference type="Google" id="ProtNLM"/>
    </source>
</evidence>
<keyword evidence="3" id="KW-1185">Reference proteome</keyword>
<dbReference type="AlphaFoldDB" id="A0A7H0GP87"/>
<dbReference type="KEGG" id="daer:H9K75_09870"/>
<evidence type="ECO:0000313" key="3">
    <source>
        <dbReference type="Proteomes" id="UP000516028"/>
    </source>
</evidence>
<evidence type="ECO:0000313" key="2">
    <source>
        <dbReference type="EMBL" id="QNP50103.1"/>
    </source>
</evidence>
<feature type="coiled-coil region" evidence="1">
    <location>
        <begin position="14"/>
        <end position="41"/>
    </location>
</feature>
<gene>
    <name evidence="2" type="ORF">H9K75_09870</name>
</gene>
<sequence>MFPEKIAKSHLVKLHRMLEDIARASKDLEALRVAYQRIADQCEHEPHGVAGTAVASAVLGQPQASRCAEIVVAHSALKLDIDAALMRGTDGKRVCALLERLDALEDERDALDAELRSTEQSLVMRRPFVVEDPP</sequence>
<evidence type="ECO:0000256" key="1">
    <source>
        <dbReference type="SAM" id="Coils"/>
    </source>
</evidence>
<dbReference type="RefSeq" id="WP_187725643.1">
    <property type="nucleotide sequence ID" value="NZ_CP060783.1"/>
</dbReference>
<proteinExistence type="predicted"/>
<organism evidence="2 3">
    <name type="scientific">Diaphorobacter aerolatus</name>
    <dbReference type="NCBI Taxonomy" id="1288495"/>
    <lineage>
        <taxon>Bacteria</taxon>
        <taxon>Pseudomonadati</taxon>
        <taxon>Pseudomonadota</taxon>
        <taxon>Betaproteobacteria</taxon>
        <taxon>Burkholderiales</taxon>
        <taxon>Comamonadaceae</taxon>
        <taxon>Diaphorobacter</taxon>
    </lineage>
</organism>
<accession>A0A7H0GP87</accession>
<protein>
    <recommendedName>
        <fullName evidence="4">DUF2383 domain-containing protein</fullName>
    </recommendedName>
</protein>
<dbReference type="Proteomes" id="UP000516028">
    <property type="component" value="Chromosome"/>
</dbReference>
<name>A0A7H0GP87_9BURK</name>
<keyword evidence="1" id="KW-0175">Coiled coil</keyword>
<dbReference type="EMBL" id="CP060783">
    <property type="protein sequence ID" value="QNP50103.1"/>
    <property type="molecule type" value="Genomic_DNA"/>
</dbReference>
<reference evidence="2 3" key="1">
    <citation type="submission" date="2020-08" db="EMBL/GenBank/DDBJ databases">
        <title>Genome sequence of Diaphorobacter aerolatus KACC 16536T.</title>
        <authorList>
            <person name="Hyun D.-W."/>
            <person name="Bae J.-W."/>
        </authorList>
    </citation>
    <scope>NUCLEOTIDE SEQUENCE [LARGE SCALE GENOMIC DNA]</scope>
    <source>
        <strain evidence="2 3">KACC 16536</strain>
    </source>
</reference>